<feature type="transmembrane region" description="Helical" evidence="6">
    <location>
        <begin position="287"/>
        <end position="310"/>
    </location>
</feature>
<dbReference type="EMBL" id="UOEU01001090">
    <property type="protein sequence ID" value="VAW43476.1"/>
    <property type="molecule type" value="Genomic_DNA"/>
</dbReference>
<protein>
    <recommendedName>
        <fullName evidence="8">Nucleoside ABC transporter, permease protein 1</fullName>
    </recommendedName>
</protein>
<evidence type="ECO:0000256" key="1">
    <source>
        <dbReference type="ARBA" id="ARBA00004651"/>
    </source>
</evidence>
<reference evidence="7" key="1">
    <citation type="submission" date="2018-06" db="EMBL/GenBank/DDBJ databases">
        <authorList>
            <person name="Zhirakovskaya E."/>
        </authorList>
    </citation>
    <scope>NUCLEOTIDE SEQUENCE</scope>
</reference>
<feature type="transmembrane region" description="Helical" evidence="6">
    <location>
        <begin position="78"/>
        <end position="96"/>
    </location>
</feature>
<organism evidence="7">
    <name type="scientific">hydrothermal vent metagenome</name>
    <dbReference type="NCBI Taxonomy" id="652676"/>
    <lineage>
        <taxon>unclassified sequences</taxon>
        <taxon>metagenomes</taxon>
        <taxon>ecological metagenomes</taxon>
    </lineage>
</organism>
<keyword evidence="3 6" id="KW-0812">Transmembrane</keyword>
<gene>
    <name evidence="7" type="ORF">MNBD_CHLOROFLEXI01-1290</name>
</gene>
<evidence type="ECO:0000256" key="5">
    <source>
        <dbReference type="ARBA" id="ARBA00023136"/>
    </source>
</evidence>
<dbReference type="AlphaFoldDB" id="A0A3B0WG90"/>
<feature type="transmembrane region" description="Helical" evidence="6">
    <location>
        <begin position="21"/>
        <end position="45"/>
    </location>
</feature>
<sequence length="369" mass="38223">MTKEASNDKQTDSLLSWLGQLWGGVSVPLTAVLLAGLIGAIILWLSGANPWEAYAALYKGSFGSADAVGRTLEKATPLILGGLAVAFAFKAGLFNIGGQGQLLLGAIIAGAVGFSLTGLPAIVHMPLALLIGSLMGALFAAIAGALRTYTGAHEVITTIMLNFVAINITDYLADGPWKAEGIIARTPAIQETAAIPVWGSLPAGFFIAVIVSIIIWFLLFRTTLGYEVRTVGLNPNAARYAGIKVARTIILTMAISGFLAGMGGAIETLGVVGRFQPGFNAGLGFDGITIALLARTHPLGVIPAALLVGAMQAGSSQMQFDANVQSQIIDVIQALILFFVSADVIVRWIIRSRATDGGGITISSGWGSS</sequence>
<feature type="transmembrane region" description="Helical" evidence="6">
    <location>
        <begin position="128"/>
        <end position="146"/>
    </location>
</feature>
<evidence type="ECO:0000256" key="4">
    <source>
        <dbReference type="ARBA" id="ARBA00022989"/>
    </source>
</evidence>
<evidence type="ECO:0000256" key="6">
    <source>
        <dbReference type="SAM" id="Phobius"/>
    </source>
</evidence>
<accession>A0A3B0WG90</accession>
<keyword evidence="5 6" id="KW-0472">Membrane</keyword>
<dbReference type="GO" id="GO:0022857">
    <property type="term" value="F:transmembrane transporter activity"/>
    <property type="evidence" value="ECO:0007669"/>
    <property type="project" value="InterPro"/>
</dbReference>
<dbReference type="Pfam" id="PF02653">
    <property type="entry name" value="BPD_transp_2"/>
    <property type="match status" value="1"/>
</dbReference>
<evidence type="ECO:0000313" key="7">
    <source>
        <dbReference type="EMBL" id="VAW43476.1"/>
    </source>
</evidence>
<comment type="subcellular location">
    <subcellularLocation>
        <location evidence="1">Cell membrane</location>
        <topology evidence="1">Multi-pass membrane protein</topology>
    </subcellularLocation>
</comment>
<keyword evidence="2" id="KW-1003">Cell membrane</keyword>
<feature type="transmembrane region" description="Helical" evidence="6">
    <location>
        <begin position="193"/>
        <end position="219"/>
    </location>
</feature>
<keyword evidence="4 6" id="KW-1133">Transmembrane helix</keyword>
<dbReference type="InterPro" id="IPR001851">
    <property type="entry name" value="ABC_transp_permease"/>
</dbReference>
<evidence type="ECO:0000256" key="3">
    <source>
        <dbReference type="ARBA" id="ARBA00022692"/>
    </source>
</evidence>
<dbReference type="GO" id="GO:0005886">
    <property type="term" value="C:plasma membrane"/>
    <property type="evidence" value="ECO:0007669"/>
    <property type="project" value="UniProtKB-SubCell"/>
</dbReference>
<dbReference type="PANTHER" id="PTHR47089">
    <property type="entry name" value="ABC TRANSPORTER, PERMEASE PROTEIN"/>
    <property type="match status" value="1"/>
</dbReference>
<feature type="transmembrane region" description="Helical" evidence="6">
    <location>
        <begin position="103"/>
        <end position="122"/>
    </location>
</feature>
<dbReference type="PANTHER" id="PTHR47089:SF1">
    <property type="entry name" value="GUANOSINE ABC TRANSPORTER PERMEASE PROTEIN NUPP"/>
    <property type="match status" value="1"/>
</dbReference>
<dbReference type="CDD" id="cd06580">
    <property type="entry name" value="TM_PBP1_transp_TpRbsC_like"/>
    <property type="match status" value="1"/>
</dbReference>
<feature type="transmembrane region" description="Helical" evidence="6">
    <location>
        <begin position="331"/>
        <end position="350"/>
    </location>
</feature>
<evidence type="ECO:0008006" key="8">
    <source>
        <dbReference type="Google" id="ProtNLM"/>
    </source>
</evidence>
<name>A0A3B0WG90_9ZZZZ</name>
<evidence type="ECO:0000256" key="2">
    <source>
        <dbReference type="ARBA" id="ARBA00022475"/>
    </source>
</evidence>
<feature type="transmembrane region" description="Helical" evidence="6">
    <location>
        <begin position="249"/>
        <end position="275"/>
    </location>
</feature>
<proteinExistence type="predicted"/>